<keyword evidence="7" id="KW-0472">Membrane</keyword>
<dbReference type="GO" id="GO:0008955">
    <property type="term" value="F:peptidoglycan glycosyltransferase activity"/>
    <property type="evidence" value="ECO:0007669"/>
    <property type="project" value="TreeGrafter"/>
</dbReference>
<proteinExistence type="predicted"/>
<gene>
    <name evidence="11" type="ORF">SBF1_3770001</name>
</gene>
<reference evidence="12" key="1">
    <citation type="submission" date="2018-02" db="EMBL/GenBank/DDBJ databases">
        <authorList>
            <person name="Hausmann B."/>
        </authorList>
    </citation>
    <scope>NUCLEOTIDE SEQUENCE [LARGE SCALE GENOMIC DNA]</scope>
    <source>
        <strain evidence="12">Peat soil MAG SbF1</strain>
    </source>
</reference>
<evidence type="ECO:0000256" key="1">
    <source>
        <dbReference type="ARBA" id="ARBA00022676"/>
    </source>
</evidence>
<keyword evidence="8" id="KW-0961">Cell wall biogenesis/degradation</keyword>
<accession>A0A2U3L5B1</accession>
<evidence type="ECO:0000256" key="8">
    <source>
        <dbReference type="ARBA" id="ARBA00023316"/>
    </source>
</evidence>
<dbReference type="GO" id="GO:0009252">
    <property type="term" value="P:peptidoglycan biosynthetic process"/>
    <property type="evidence" value="ECO:0007669"/>
    <property type="project" value="UniProtKB-KW"/>
</dbReference>
<organism evidence="11 12">
    <name type="scientific">Candidatus Desulfosporosinus infrequens</name>
    <dbReference type="NCBI Taxonomy" id="2043169"/>
    <lineage>
        <taxon>Bacteria</taxon>
        <taxon>Bacillati</taxon>
        <taxon>Bacillota</taxon>
        <taxon>Clostridia</taxon>
        <taxon>Eubacteriales</taxon>
        <taxon>Desulfitobacteriaceae</taxon>
        <taxon>Desulfosporosinus</taxon>
    </lineage>
</organism>
<keyword evidence="4" id="KW-0133">Cell shape</keyword>
<dbReference type="SUPFAM" id="SSF56601">
    <property type="entry name" value="beta-lactamase/transpeptidase-like"/>
    <property type="match status" value="1"/>
</dbReference>
<dbReference type="GO" id="GO:0008360">
    <property type="term" value="P:regulation of cell shape"/>
    <property type="evidence" value="ECO:0007669"/>
    <property type="project" value="UniProtKB-KW"/>
</dbReference>
<dbReference type="EMBL" id="OMOF01000309">
    <property type="protein sequence ID" value="SPF47040.1"/>
    <property type="molecule type" value="Genomic_DNA"/>
</dbReference>
<keyword evidence="3" id="KW-0812">Transmembrane</keyword>
<feature type="compositionally biased region" description="Polar residues" evidence="9">
    <location>
        <begin position="262"/>
        <end position="273"/>
    </location>
</feature>
<evidence type="ECO:0000313" key="12">
    <source>
        <dbReference type="Proteomes" id="UP000238916"/>
    </source>
</evidence>
<evidence type="ECO:0000256" key="6">
    <source>
        <dbReference type="ARBA" id="ARBA00022989"/>
    </source>
</evidence>
<evidence type="ECO:0000256" key="4">
    <source>
        <dbReference type="ARBA" id="ARBA00022960"/>
    </source>
</evidence>
<dbReference type="Pfam" id="PF00905">
    <property type="entry name" value="Transpeptidase"/>
    <property type="match status" value="1"/>
</dbReference>
<keyword evidence="2" id="KW-0808">Transferase</keyword>
<dbReference type="Proteomes" id="UP000238916">
    <property type="component" value="Unassembled WGS sequence"/>
</dbReference>
<protein>
    <submittedName>
        <fullName evidence="11">Penicillin-binding protein, 1A family</fullName>
    </submittedName>
</protein>
<dbReference type="PANTHER" id="PTHR32282:SF27">
    <property type="entry name" value="PENICILLIN-BINDING PROTEIN 1A"/>
    <property type="match status" value="1"/>
</dbReference>
<sequence>MALGTAHVSTIDMASAYGVYANNGVQVSHNAIVKVLDSHGVPIVSPTITHNRVMKESTAYLINDMLRSVVTNGTGYAAQIGAWAVAGKTGTTSLDPQKYGYKSGNPDAWFAGYTPTYAGVVWMGYDADSDGQHYLHNVYGGSYPAQIWKKVMTVALEGEKVQTEFPRPAGIVSGQIDAKSGLLPSSLTPPQFIQTEIAAQNDFPTLVSNVWVQGYVNPKKSTPSVGKDAPNIGAQVYLDLTDRDPAIPWPTDEAPYRMPLEDTQNNKLPVQPN</sequence>
<feature type="domain" description="Penicillin-binding protein transpeptidase" evidence="10">
    <location>
        <begin position="4"/>
        <end position="152"/>
    </location>
</feature>
<evidence type="ECO:0000256" key="7">
    <source>
        <dbReference type="ARBA" id="ARBA00023136"/>
    </source>
</evidence>
<keyword evidence="6" id="KW-1133">Transmembrane helix</keyword>
<dbReference type="GO" id="GO:0030288">
    <property type="term" value="C:outer membrane-bounded periplasmic space"/>
    <property type="evidence" value="ECO:0007669"/>
    <property type="project" value="TreeGrafter"/>
</dbReference>
<dbReference type="AlphaFoldDB" id="A0A2U3L5B1"/>
<keyword evidence="5" id="KW-0573">Peptidoglycan synthesis</keyword>
<evidence type="ECO:0000256" key="2">
    <source>
        <dbReference type="ARBA" id="ARBA00022679"/>
    </source>
</evidence>
<dbReference type="PANTHER" id="PTHR32282">
    <property type="entry name" value="BINDING PROTEIN TRANSPEPTIDASE, PUTATIVE-RELATED"/>
    <property type="match status" value="1"/>
</dbReference>
<keyword evidence="1" id="KW-0328">Glycosyltransferase</keyword>
<dbReference type="InterPro" id="IPR001460">
    <property type="entry name" value="PCN-bd_Tpept"/>
</dbReference>
<feature type="region of interest" description="Disordered" evidence="9">
    <location>
        <begin position="243"/>
        <end position="273"/>
    </location>
</feature>
<evidence type="ECO:0000259" key="10">
    <source>
        <dbReference type="Pfam" id="PF00905"/>
    </source>
</evidence>
<evidence type="ECO:0000256" key="3">
    <source>
        <dbReference type="ARBA" id="ARBA00022692"/>
    </source>
</evidence>
<dbReference type="GO" id="GO:0071555">
    <property type="term" value="P:cell wall organization"/>
    <property type="evidence" value="ECO:0007669"/>
    <property type="project" value="UniProtKB-KW"/>
</dbReference>
<dbReference type="InterPro" id="IPR050396">
    <property type="entry name" value="Glycosyltr_51/Transpeptidase"/>
</dbReference>
<dbReference type="InterPro" id="IPR012338">
    <property type="entry name" value="Beta-lactam/transpept-like"/>
</dbReference>
<evidence type="ECO:0000256" key="5">
    <source>
        <dbReference type="ARBA" id="ARBA00022984"/>
    </source>
</evidence>
<evidence type="ECO:0000256" key="9">
    <source>
        <dbReference type="SAM" id="MobiDB-lite"/>
    </source>
</evidence>
<evidence type="ECO:0000313" key="11">
    <source>
        <dbReference type="EMBL" id="SPF47040.1"/>
    </source>
</evidence>
<dbReference type="GO" id="GO:0008658">
    <property type="term" value="F:penicillin binding"/>
    <property type="evidence" value="ECO:0007669"/>
    <property type="project" value="InterPro"/>
</dbReference>
<name>A0A2U3L5B1_9FIRM</name>
<dbReference type="Gene3D" id="3.40.710.10">
    <property type="entry name" value="DD-peptidase/beta-lactamase superfamily"/>
    <property type="match status" value="1"/>
</dbReference>